<dbReference type="PANTHER" id="PTHR24305">
    <property type="entry name" value="CYTOCHROME P450"/>
    <property type="match status" value="1"/>
</dbReference>
<comment type="caution">
    <text evidence="8">The sequence shown here is derived from an EMBL/GenBank/DDBJ whole genome shotgun (WGS) entry which is preliminary data.</text>
</comment>
<evidence type="ECO:0000256" key="6">
    <source>
        <dbReference type="ARBA" id="ARBA00023033"/>
    </source>
</evidence>
<dbReference type="AlphaFoldDB" id="A0AAN6PF96"/>
<gene>
    <name evidence="8" type="ORF">C8A01DRAFT_46905</name>
</gene>
<reference evidence="9" key="1">
    <citation type="journal article" date="2023" name="Mol. Phylogenet. Evol.">
        <title>Genome-scale phylogeny and comparative genomics of the fungal order Sordariales.</title>
        <authorList>
            <person name="Hensen N."/>
            <person name="Bonometti L."/>
            <person name="Westerberg I."/>
            <person name="Brannstrom I.O."/>
            <person name="Guillou S."/>
            <person name="Cros-Aarteil S."/>
            <person name="Calhoun S."/>
            <person name="Haridas S."/>
            <person name="Kuo A."/>
            <person name="Mondo S."/>
            <person name="Pangilinan J."/>
            <person name="Riley R."/>
            <person name="LaButti K."/>
            <person name="Andreopoulos B."/>
            <person name="Lipzen A."/>
            <person name="Chen C."/>
            <person name="Yan M."/>
            <person name="Daum C."/>
            <person name="Ng V."/>
            <person name="Clum A."/>
            <person name="Steindorff A."/>
            <person name="Ohm R.A."/>
            <person name="Martin F."/>
            <person name="Silar P."/>
            <person name="Natvig D.O."/>
            <person name="Lalanne C."/>
            <person name="Gautier V."/>
            <person name="Ament-Velasquez S.L."/>
            <person name="Kruys A."/>
            <person name="Hutchinson M.I."/>
            <person name="Powell A.J."/>
            <person name="Barry K."/>
            <person name="Miller A.N."/>
            <person name="Grigoriev I.V."/>
            <person name="Debuchy R."/>
            <person name="Gladieux P."/>
            <person name="Hiltunen Thoren M."/>
            <person name="Johannesson H."/>
        </authorList>
    </citation>
    <scope>NUCLEOTIDE SEQUENCE [LARGE SCALE GENOMIC DNA]</scope>
    <source>
        <strain evidence="9">CBS 284.82</strain>
    </source>
</reference>
<keyword evidence="5 7" id="KW-0408">Iron</keyword>
<keyword evidence="6" id="KW-0503">Monooxygenase</keyword>
<evidence type="ECO:0000256" key="7">
    <source>
        <dbReference type="PIRSR" id="PIRSR602403-1"/>
    </source>
</evidence>
<dbReference type="EMBL" id="MU854395">
    <property type="protein sequence ID" value="KAK4039647.1"/>
    <property type="molecule type" value="Genomic_DNA"/>
</dbReference>
<sequence>MFASFVRHGLGSADELVNESVLQLVASSGITSTAIRSAVLCLLTHPRVSSKLQGEVDAAVRAGRVPPSPGLVSDTEARGMPYLQACLKEGMRVHAPAGGPFPRRVPDGGDTVMVDGEPVFLPGATNYAEEFRPGRWLLEKDEEKLTAIHRMHELIFGYGRYQCLGKPIALMEITRPSLRYLMRNFDMCLTRPEKP</sequence>
<evidence type="ECO:0000256" key="2">
    <source>
        <dbReference type="ARBA" id="ARBA00010617"/>
    </source>
</evidence>
<protein>
    <submittedName>
        <fullName evidence="8">Cytochrome P450</fullName>
    </submittedName>
</protein>
<dbReference type="GO" id="GO:0016705">
    <property type="term" value="F:oxidoreductase activity, acting on paired donors, with incorporation or reduction of molecular oxygen"/>
    <property type="evidence" value="ECO:0007669"/>
    <property type="project" value="InterPro"/>
</dbReference>
<dbReference type="GO" id="GO:0005506">
    <property type="term" value="F:iron ion binding"/>
    <property type="evidence" value="ECO:0007669"/>
    <property type="project" value="InterPro"/>
</dbReference>
<evidence type="ECO:0000256" key="4">
    <source>
        <dbReference type="ARBA" id="ARBA00022723"/>
    </source>
</evidence>
<keyword evidence="3 7" id="KW-0349">Heme</keyword>
<dbReference type="PRINTS" id="PR00385">
    <property type="entry name" value="P450"/>
</dbReference>
<dbReference type="PRINTS" id="PR00465">
    <property type="entry name" value="EP450IV"/>
</dbReference>
<evidence type="ECO:0000256" key="1">
    <source>
        <dbReference type="ARBA" id="ARBA00001971"/>
    </source>
</evidence>
<organism evidence="8 9">
    <name type="scientific">Parachaetomium inaequale</name>
    <dbReference type="NCBI Taxonomy" id="2588326"/>
    <lineage>
        <taxon>Eukaryota</taxon>
        <taxon>Fungi</taxon>
        <taxon>Dikarya</taxon>
        <taxon>Ascomycota</taxon>
        <taxon>Pezizomycotina</taxon>
        <taxon>Sordariomycetes</taxon>
        <taxon>Sordariomycetidae</taxon>
        <taxon>Sordariales</taxon>
        <taxon>Chaetomiaceae</taxon>
        <taxon>Parachaetomium</taxon>
    </lineage>
</organism>
<keyword evidence="6" id="KW-0560">Oxidoreductase</keyword>
<accession>A0AAN6PF96</accession>
<evidence type="ECO:0000256" key="3">
    <source>
        <dbReference type="ARBA" id="ARBA00022617"/>
    </source>
</evidence>
<dbReference type="Gene3D" id="1.10.630.10">
    <property type="entry name" value="Cytochrome P450"/>
    <property type="match status" value="1"/>
</dbReference>
<dbReference type="SUPFAM" id="SSF48264">
    <property type="entry name" value="Cytochrome P450"/>
    <property type="match status" value="1"/>
</dbReference>
<evidence type="ECO:0000313" key="8">
    <source>
        <dbReference type="EMBL" id="KAK4039647.1"/>
    </source>
</evidence>
<dbReference type="InterPro" id="IPR002403">
    <property type="entry name" value="Cyt_P450_E_grp-IV"/>
</dbReference>
<dbReference type="Proteomes" id="UP001303115">
    <property type="component" value="Unassembled WGS sequence"/>
</dbReference>
<comment type="similarity">
    <text evidence="2">Belongs to the cytochrome P450 family.</text>
</comment>
<evidence type="ECO:0000313" key="9">
    <source>
        <dbReference type="Proteomes" id="UP001303115"/>
    </source>
</evidence>
<proteinExistence type="inferred from homology"/>
<comment type="cofactor">
    <cofactor evidence="1 7">
        <name>heme</name>
        <dbReference type="ChEBI" id="CHEBI:30413"/>
    </cofactor>
</comment>
<dbReference type="InterPro" id="IPR050121">
    <property type="entry name" value="Cytochrome_P450_monoxygenase"/>
</dbReference>
<name>A0AAN6PF96_9PEZI</name>
<dbReference type="PANTHER" id="PTHR24305:SF168">
    <property type="entry name" value="P450, PUTATIVE (EUROFUNG)-RELATED"/>
    <property type="match status" value="1"/>
</dbReference>
<dbReference type="GO" id="GO:0020037">
    <property type="term" value="F:heme binding"/>
    <property type="evidence" value="ECO:0007669"/>
    <property type="project" value="InterPro"/>
</dbReference>
<dbReference type="InterPro" id="IPR001128">
    <property type="entry name" value="Cyt_P450"/>
</dbReference>
<keyword evidence="9" id="KW-1185">Reference proteome</keyword>
<keyword evidence="4 7" id="KW-0479">Metal-binding</keyword>
<dbReference type="InterPro" id="IPR036396">
    <property type="entry name" value="Cyt_P450_sf"/>
</dbReference>
<feature type="binding site" description="axial binding residue" evidence="7">
    <location>
        <position position="163"/>
    </location>
    <ligand>
        <name>heme</name>
        <dbReference type="ChEBI" id="CHEBI:30413"/>
    </ligand>
    <ligandPart>
        <name>Fe</name>
        <dbReference type="ChEBI" id="CHEBI:18248"/>
    </ligandPart>
</feature>
<evidence type="ECO:0000256" key="5">
    <source>
        <dbReference type="ARBA" id="ARBA00023004"/>
    </source>
</evidence>
<dbReference type="GO" id="GO:0004497">
    <property type="term" value="F:monooxygenase activity"/>
    <property type="evidence" value="ECO:0007669"/>
    <property type="project" value="UniProtKB-KW"/>
</dbReference>
<dbReference type="Pfam" id="PF00067">
    <property type="entry name" value="p450"/>
    <property type="match status" value="2"/>
</dbReference>